<protein>
    <submittedName>
        <fullName evidence="1">Uncharacterized protein</fullName>
    </submittedName>
</protein>
<name>A0ACC1RPQ9_9APHY</name>
<dbReference type="EMBL" id="JANHOG010002387">
    <property type="protein sequence ID" value="KAJ3523937.1"/>
    <property type="molecule type" value="Genomic_DNA"/>
</dbReference>
<keyword evidence="2" id="KW-1185">Reference proteome</keyword>
<dbReference type="Proteomes" id="UP001148662">
    <property type="component" value="Unassembled WGS sequence"/>
</dbReference>
<accession>A0ACC1RPQ9</accession>
<sequence>MPLVTHLLLAIHLIGAAIAALARTEIIIPLYGRPGLFGCNGWLPLTEQLQSNSGNDQLQFYIIVNPFSQGGPGDAGTQPAEEYQECLPTLRNLSSHITLLGYVETEWGTRSQTDIATDLATYAGWDESYIPDGIFYDHVNASSDFVTLYSTLAEDAQESFSGGDGYVVLNPGVAPDTPAFYSFADQIVTAEGYYANFSASQLVIDANNPADQQAVILHDAPGSPPTGIMEQLISVDQIGSIYITDYSAANGSNPYIELPGDFAAFVVGVQYYWNYIGPIRTKHERKDYRTLSYAAGLRNSGISLYTCRKVHVLAHPIINERLSKLRQSGTSSKEFREDIHNISLLLGFEASRDLEEETFDGPKIGLTPVLRAGLGMTDAMLTLFPSAPVYHLGIFREKVSLQPVEYYSKLPPVPTVETVFLLDPLIATGGTACAAMHMILDWGIPVTRIKLLCILASEDGLKRVEEEFPGLEVWAAAVDPQLTKDGLIAPGLGDTGDRLYNTLRSD</sequence>
<comment type="caution">
    <text evidence="1">The sequence shown here is derived from an EMBL/GenBank/DDBJ whole genome shotgun (WGS) entry which is preliminary data.</text>
</comment>
<proteinExistence type="predicted"/>
<gene>
    <name evidence="1" type="ORF">NM688_g8643</name>
</gene>
<evidence type="ECO:0000313" key="2">
    <source>
        <dbReference type="Proteomes" id="UP001148662"/>
    </source>
</evidence>
<evidence type="ECO:0000313" key="1">
    <source>
        <dbReference type="EMBL" id="KAJ3523937.1"/>
    </source>
</evidence>
<reference evidence="1" key="1">
    <citation type="submission" date="2022-07" db="EMBL/GenBank/DDBJ databases">
        <title>Genome Sequence of Phlebia brevispora.</title>
        <authorList>
            <person name="Buettner E."/>
        </authorList>
    </citation>
    <scope>NUCLEOTIDE SEQUENCE</scope>
    <source>
        <strain evidence="1">MPL23</strain>
    </source>
</reference>
<organism evidence="1 2">
    <name type="scientific">Phlebia brevispora</name>
    <dbReference type="NCBI Taxonomy" id="194682"/>
    <lineage>
        <taxon>Eukaryota</taxon>
        <taxon>Fungi</taxon>
        <taxon>Dikarya</taxon>
        <taxon>Basidiomycota</taxon>
        <taxon>Agaricomycotina</taxon>
        <taxon>Agaricomycetes</taxon>
        <taxon>Polyporales</taxon>
        <taxon>Meruliaceae</taxon>
        <taxon>Phlebia</taxon>
    </lineage>
</organism>